<accession>A0A8C4WQV2</accession>
<dbReference type="Proteomes" id="UP000694390">
    <property type="component" value="Chromosome 13"/>
</dbReference>
<dbReference type="InterPro" id="IPR013106">
    <property type="entry name" value="Ig_V-set"/>
</dbReference>
<dbReference type="AlphaFoldDB" id="A0A8C4WQV2"/>
<dbReference type="Pfam" id="PF07686">
    <property type="entry name" value="V-set"/>
    <property type="match status" value="2"/>
</dbReference>
<evidence type="ECO:0000313" key="3">
    <source>
        <dbReference type="Proteomes" id="UP000694390"/>
    </source>
</evidence>
<evidence type="ECO:0000313" key="2">
    <source>
        <dbReference type="Ensembl" id="ENSGEVP00005019687.1"/>
    </source>
</evidence>
<dbReference type="Ensembl" id="ENSGEVT00005020676.1">
    <property type="protein sequence ID" value="ENSGEVP00005019687.1"/>
    <property type="gene ID" value="ENSGEVG00005013948.1"/>
</dbReference>
<dbReference type="PROSITE" id="PS50835">
    <property type="entry name" value="IG_LIKE"/>
    <property type="match status" value="2"/>
</dbReference>
<feature type="domain" description="Ig-like" evidence="1">
    <location>
        <begin position="158"/>
        <end position="252"/>
    </location>
</feature>
<dbReference type="InterPro" id="IPR050150">
    <property type="entry name" value="IgV_Light_Chain"/>
</dbReference>
<dbReference type="Gene3D" id="2.60.40.10">
    <property type="entry name" value="Immunoglobulins"/>
    <property type="match status" value="2"/>
</dbReference>
<dbReference type="SUPFAM" id="SSF48726">
    <property type="entry name" value="Immunoglobulin"/>
    <property type="match status" value="2"/>
</dbReference>
<protein>
    <recommendedName>
        <fullName evidence="1">Ig-like domain-containing protein</fullName>
    </recommendedName>
</protein>
<dbReference type="OrthoDB" id="8908372at2759"/>
<dbReference type="SMART" id="SM00406">
    <property type="entry name" value="IGv"/>
    <property type="match status" value="2"/>
</dbReference>
<reference evidence="2" key="2">
    <citation type="submission" date="2025-08" db="UniProtKB">
        <authorList>
            <consortium name="Ensembl"/>
        </authorList>
    </citation>
    <scope>IDENTIFICATION</scope>
</reference>
<sequence>MPITSPVDSIACPTAASITLSLLPADVQTQPVLTQEPSVSIASGESVTLKCVMSLAKFKDYCVDWYQQKSAKSGLKRGEGVPERFWGSKDHSLNEGYLNISLVQPEDEADYYCSIWDGLHEVHRVCYLPFLLTAGLVLTFSASGLGTGTKDAAGGCYAQVTQPPSELVSPGGNVQLPCTLEGSYTVSANRVVWIQQRPNSVPRYLLYFFTESNKGMGSGVPSRFAGSRSGSDKIGYLTITGAQAEDDAVYYCVTWTGTKSAPHVKDETQKGLSITPSGPL</sequence>
<dbReference type="InterPro" id="IPR003599">
    <property type="entry name" value="Ig_sub"/>
</dbReference>
<keyword evidence="3" id="KW-1185">Reference proteome</keyword>
<reference evidence="2" key="1">
    <citation type="submission" date="2019-06" db="EMBL/GenBank/DDBJ databases">
        <title>G10K-VGP Goodes thornscrub tortoise genome, primary haplotype.</title>
        <authorList>
            <person name="Murphy B."/>
            <person name="Edwards T."/>
            <person name="Rhie A."/>
            <person name="Koren S."/>
            <person name="Phillippy A."/>
            <person name="Fedrigo O."/>
            <person name="Haase B."/>
            <person name="Mountcastle J."/>
            <person name="Lewin H."/>
            <person name="Damas J."/>
            <person name="Howe K."/>
            <person name="Formenti G."/>
            <person name="Myers G."/>
            <person name="Durbin R."/>
            <person name="Jarvis E.D."/>
        </authorList>
    </citation>
    <scope>NUCLEOTIDE SEQUENCE [LARGE SCALE GENOMIC DNA]</scope>
</reference>
<dbReference type="GeneTree" id="ENSGT00940000161517"/>
<organism evidence="2 3">
    <name type="scientific">Gopherus evgoodei</name>
    <name type="common">Goodes thornscrub tortoise</name>
    <dbReference type="NCBI Taxonomy" id="1825980"/>
    <lineage>
        <taxon>Eukaryota</taxon>
        <taxon>Metazoa</taxon>
        <taxon>Chordata</taxon>
        <taxon>Craniata</taxon>
        <taxon>Vertebrata</taxon>
        <taxon>Euteleostomi</taxon>
        <taxon>Archelosauria</taxon>
        <taxon>Testudinata</taxon>
        <taxon>Testudines</taxon>
        <taxon>Cryptodira</taxon>
        <taxon>Durocryptodira</taxon>
        <taxon>Testudinoidea</taxon>
        <taxon>Testudinidae</taxon>
        <taxon>Gopherus</taxon>
    </lineage>
</organism>
<dbReference type="InterPro" id="IPR007110">
    <property type="entry name" value="Ig-like_dom"/>
</dbReference>
<dbReference type="SMART" id="SM00409">
    <property type="entry name" value="IG"/>
    <property type="match status" value="2"/>
</dbReference>
<dbReference type="InterPro" id="IPR036179">
    <property type="entry name" value="Ig-like_dom_sf"/>
</dbReference>
<feature type="domain" description="Ig-like" evidence="1">
    <location>
        <begin position="31"/>
        <end position="115"/>
    </location>
</feature>
<dbReference type="InterPro" id="IPR013783">
    <property type="entry name" value="Ig-like_fold"/>
</dbReference>
<evidence type="ECO:0000259" key="1">
    <source>
        <dbReference type="PROSITE" id="PS50835"/>
    </source>
</evidence>
<reference evidence="2" key="3">
    <citation type="submission" date="2025-09" db="UniProtKB">
        <authorList>
            <consortium name="Ensembl"/>
        </authorList>
    </citation>
    <scope>IDENTIFICATION</scope>
</reference>
<name>A0A8C4WQV2_9SAUR</name>
<proteinExistence type="predicted"/>
<dbReference type="PANTHER" id="PTHR23267">
    <property type="entry name" value="IMMUNOGLOBULIN LIGHT CHAIN"/>
    <property type="match status" value="1"/>
</dbReference>